<reference evidence="1 2" key="1">
    <citation type="submission" date="2018-06" db="EMBL/GenBank/DDBJ databases">
        <title>The Genome of Cuscuta australis (Dodder) Provides Insight into the Evolution of Plant Parasitism.</title>
        <authorList>
            <person name="Liu H."/>
        </authorList>
    </citation>
    <scope>NUCLEOTIDE SEQUENCE [LARGE SCALE GENOMIC DNA]</scope>
    <source>
        <strain evidence="2">cv. Yunnan</strain>
        <tissue evidence="1">Vines</tissue>
    </source>
</reference>
<evidence type="ECO:0008006" key="3">
    <source>
        <dbReference type="Google" id="ProtNLM"/>
    </source>
</evidence>
<comment type="caution">
    <text evidence="1">The sequence shown here is derived from an EMBL/GenBank/DDBJ whole genome shotgun (WGS) entry which is preliminary data.</text>
</comment>
<gene>
    <name evidence="1" type="ORF">DM860_017132</name>
</gene>
<dbReference type="SUPFAM" id="SSF50249">
    <property type="entry name" value="Nucleic acid-binding proteins"/>
    <property type="match status" value="1"/>
</dbReference>
<dbReference type="AlphaFoldDB" id="A0A328D9U7"/>
<proteinExistence type="predicted"/>
<sequence>MGILTVVGKQTEIVKESKRTNMIVIKLEVEGMTLDITLFGEYVEKFKSFFEQQPLEHPIIVIQYVEVKLFQGNKILQNVMYGTRLLLNPEIEQVIAFTQRMEVLKIQRSLIQNLIEAFGESKDNR</sequence>
<organism evidence="1 2">
    <name type="scientific">Cuscuta australis</name>
    <dbReference type="NCBI Taxonomy" id="267555"/>
    <lineage>
        <taxon>Eukaryota</taxon>
        <taxon>Viridiplantae</taxon>
        <taxon>Streptophyta</taxon>
        <taxon>Embryophyta</taxon>
        <taxon>Tracheophyta</taxon>
        <taxon>Spermatophyta</taxon>
        <taxon>Magnoliopsida</taxon>
        <taxon>eudicotyledons</taxon>
        <taxon>Gunneridae</taxon>
        <taxon>Pentapetalae</taxon>
        <taxon>asterids</taxon>
        <taxon>lamiids</taxon>
        <taxon>Solanales</taxon>
        <taxon>Convolvulaceae</taxon>
        <taxon>Cuscuteae</taxon>
        <taxon>Cuscuta</taxon>
        <taxon>Cuscuta subgen. Grammica</taxon>
        <taxon>Cuscuta sect. Cleistogrammica</taxon>
    </lineage>
</organism>
<dbReference type="EMBL" id="NQVE01000165">
    <property type="protein sequence ID" value="RAL42587.1"/>
    <property type="molecule type" value="Genomic_DNA"/>
</dbReference>
<evidence type="ECO:0000313" key="2">
    <source>
        <dbReference type="Proteomes" id="UP000249390"/>
    </source>
</evidence>
<keyword evidence="2" id="KW-1185">Reference proteome</keyword>
<accession>A0A328D9U7</accession>
<dbReference type="CDD" id="cd04481">
    <property type="entry name" value="RPA1_DBD_B_like"/>
    <property type="match status" value="1"/>
</dbReference>
<evidence type="ECO:0000313" key="1">
    <source>
        <dbReference type="EMBL" id="RAL42587.1"/>
    </source>
</evidence>
<dbReference type="Proteomes" id="UP000249390">
    <property type="component" value="Unassembled WGS sequence"/>
</dbReference>
<name>A0A328D9U7_9ASTE</name>
<dbReference type="InterPro" id="IPR012340">
    <property type="entry name" value="NA-bd_OB-fold"/>
</dbReference>
<dbReference type="Gene3D" id="2.40.50.140">
    <property type="entry name" value="Nucleic acid-binding proteins"/>
    <property type="match status" value="1"/>
</dbReference>
<protein>
    <recommendedName>
        <fullName evidence="3">Replication factor A C-terminal domain-containing protein</fullName>
    </recommendedName>
</protein>